<dbReference type="Proteomes" id="UP000010798">
    <property type="component" value="Chromosome"/>
</dbReference>
<dbReference type="HOGENOM" id="CLU_3173217_0_0_0"/>
<accession>L0DFY5</accession>
<organism evidence="1 2">
    <name type="scientific">Singulisphaera acidiphila (strain ATCC BAA-1392 / DSM 18658 / VKM B-2454 / MOB10)</name>
    <dbReference type="NCBI Taxonomy" id="886293"/>
    <lineage>
        <taxon>Bacteria</taxon>
        <taxon>Pseudomonadati</taxon>
        <taxon>Planctomycetota</taxon>
        <taxon>Planctomycetia</taxon>
        <taxon>Isosphaerales</taxon>
        <taxon>Isosphaeraceae</taxon>
        <taxon>Singulisphaera</taxon>
    </lineage>
</organism>
<gene>
    <name evidence="1" type="ordered locus">Sinac_4065</name>
</gene>
<reference evidence="1 2" key="1">
    <citation type="submission" date="2012-02" db="EMBL/GenBank/DDBJ databases">
        <title>Complete sequence of chromosome of Singulisphaera acidiphila DSM 18658.</title>
        <authorList>
            <consortium name="US DOE Joint Genome Institute (JGI-PGF)"/>
            <person name="Lucas S."/>
            <person name="Copeland A."/>
            <person name="Lapidus A."/>
            <person name="Glavina del Rio T."/>
            <person name="Dalin E."/>
            <person name="Tice H."/>
            <person name="Bruce D."/>
            <person name="Goodwin L."/>
            <person name="Pitluck S."/>
            <person name="Peters L."/>
            <person name="Ovchinnikova G."/>
            <person name="Chertkov O."/>
            <person name="Kyrpides N."/>
            <person name="Mavromatis K."/>
            <person name="Ivanova N."/>
            <person name="Brettin T."/>
            <person name="Detter J.C."/>
            <person name="Han C."/>
            <person name="Larimer F."/>
            <person name="Land M."/>
            <person name="Hauser L."/>
            <person name="Markowitz V."/>
            <person name="Cheng J.-F."/>
            <person name="Hugenholtz P."/>
            <person name="Woyke T."/>
            <person name="Wu D."/>
            <person name="Tindall B."/>
            <person name="Pomrenke H."/>
            <person name="Brambilla E."/>
            <person name="Klenk H.-P."/>
            <person name="Eisen J.A."/>
        </authorList>
    </citation>
    <scope>NUCLEOTIDE SEQUENCE [LARGE SCALE GENOMIC DNA]</scope>
    <source>
        <strain evidence="2">ATCC BAA-1392 / DSM 18658 / VKM B-2454 / MOB10</strain>
    </source>
</reference>
<evidence type="ECO:0000313" key="1">
    <source>
        <dbReference type="EMBL" id="AGA28284.1"/>
    </source>
</evidence>
<dbReference type="KEGG" id="saci:Sinac_4065"/>
<sequence>MTSSHPMPTPCQWFAPLAGSLERRSAPRLALLVFLTKLALAVELSNC</sequence>
<proteinExistence type="predicted"/>
<dbReference type="AlphaFoldDB" id="L0DFY5"/>
<name>L0DFY5_SINAD</name>
<evidence type="ECO:0000313" key="2">
    <source>
        <dbReference type="Proteomes" id="UP000010798"/>
    </source>
</evidence>
<keyword evidence="2" id="KW-1185">Reference proteome</keyword>
<dbReference type="EMBL" id="CP003364">
    <property type="protein sequence ID" value="AGA28284.1"/>
    <property type="molecule type" value="Genomic_DNA"/>
</dbReference>
<dbReference type="RefSeq" id="WP_015247414.1">
    <property type="nucleotide sequence ID" value="NC_019892.1"/>
</dbReference>
<protein>
    <submittedName>
        <fullName evidence="1">Uncharacterized protein</fullName>
    </submittedName>
</protein>